<accession>A0AAJ1B9J9</accession>
<sequence length="46" mass="4672">MKRGLVLAGGGSKGAYQAGCIKALKELGYGFDLVTGTSITALNDLL</sequence>
<dbReference type="Pfam" id="PF01734">
    <property type="entry name" value="Patatin"/>
    <property type="match status" value="1"/>
</dbReference>
<feature type="short sequence motif" description="GXGXXG" evidence="2">
    <location>
        <begin position="9"/>
        <end position="14"/>
    </location>
</feature>
<evidence type="ECO:0000259" key="3">
    <source>
        <dbReference type="PROSITE" id="PS51635"/>
    </source>
</evidence>
<dbReference type="Gene3D" id="3.40.1090.10">
    <property type="entry name" value="Cytosolic phospholipase A2 catalytic domain"/>
    <property type="match status" value="1"/>
</dbReference>
<reference evidence="4" key="1">
    <citation type="submission" date="2021-10" db="EMBL/GenBank/DDBJ databases">
        <title>Collection of gut derived symbiotic bacterial strains cultured from healthy donors.</title>
        <authorList>
            <person name="Lin H."/>
            <person name="Littmann E."/>
            <person name="Claire K."/>
            <person name="Pamer E."/>
        </authorList>
    </citation>
    <scope>NUCLEOTIDE SEQUENCE</scope>
    <source>
        <strain evidence="4">MSK.23.18</strain>
    </source>
</reference>
<dbReference type="PROSITE" id="PS51635">
    <property type="entry name" value="PNPLA"/>
    <property type="match status" value="1"/>
</dbReference>
<organism evidence="4 5">
    <name type="scientific">Mediterraneibacter gnavus</name>
    <name type="common">Ruminococcus gnavus</name>
    <dbReference type="NCBI Taxonomy" id="33038"/>
    <lineage>
        <taxon>Bacteria</taxon>
        <taxon>Bacillati</taxon>
        <taxon>Bacillota</taxon>
        <taxon>Clostridia</taxon>
        <taxon>Lachnospirales</taxon>
        <taxon>Lachnospiraceae</taxon>
        <taxon>Mediterraneibacter</taxon>
    </lineage>
</organism>
<proteinExistence type="predicted"/>
<evidence type="ECO:0000313" key="5">
    <source>
        <dbReference type="Proteomes" id="UP001297370"/>
    </source>
</evidence>
<protein>
    <submittedName>
        <fullName evidence="4">Patatin-like phospholipase family protein</fullName>
    </submittedName>
</protein>
<evidence type="ECO:0000313" key="4">
    <source>
        <dbReference type="EMBL" id="MCB5621360.1"/>
    </source>
</evidence>
<name>A0AAJ1B9J9_MEDGN</name>
<dbReference type="Proteomes" id="UP001297370">
    <property type="component" value="Unassembled WGS sequence"/>
</dbReference>
<dbReference type="AlphaFoldDB" id="A0AAJ1B9J9"/>
<dbReference type="RefSeq" id="WP_226982377.1">
    <property type="nucleotide sequence ID" value="NZ_JAJBOM010000257.1"/>
</dbReference>
<dbReference type="InterPro" id="IPR016035">
    <property type="entry name" value="Acyl_Trfase/lysoPLipase"/>
</dbReference>
<dbReference type="GO" id="GO:0006629">
    <property type="term" value="P:lipid metabolic process"/>
    <property type="evidence" value="ECO:0007669"/>
    <property type="project" value="UniProtKB-KW"/>
</dbReference>
<comment type="caution">
    <text evidence="4">The sequence shown here is derived from an EMBL/GenBank/DDBJ whole genome shotgun (WGS) entry which is preliminary data.</text>
</comment>
<comment type="caution">
    <text evidence="2">Lacks conserved residue(s) required for the propagation of feature annotation.</text>
</comment>
<feature type="non-terminal residue" evidence="4">
    <location>
        <position position="46"/>
    </location>
</feature>
<evidence type="ECO:0000256" key="1">
    <source>
        <dbReference type="ARBA" id="ARBA00023098"/>
    </source>
</evidence>
<dbReference type="SUPFAM" id="SSF52151">
    <property type="entry name" value="FabD/lysophospholipase-like"/>
    <property type="match status" value="1"/>
</dbReference>
<feature type="domain" description="PNPLA" evidence="3">
    <location>
        <begin position="5"/>
        <end position="46"/>
    </location>
</feature>
<dbReference type="InterPro" id="IPR002641">
    <property type="entry name" value="PNPLA_dom"/>
</dbReference>
<dbReference type="EMBL" id="JAJBOM010000257">
    <property type="protein sequence ID" value="MCB5621360.1"/>
    <property type="molecule type" value="Genomic_DNA"/>
</dbReference>
<gene>
    <name evidence="4" type="ORF">LIQ08_19885</name>
</gene>
<keyword evidence="1" id="KW-0443">Lipid metabolism</keyword>
<evidence type="ECO:0000256" key="2">
    <source>
        <dbReference type="PROSITE-ProRule" id="PRU01161"/>
    </source>
</evidence>